<feature type="domain" description="Nucleotidyl transferase" evidence="9">
    <location>
        <begin position="10"/>
        <end position="293"/>
    </location>
</feature>
<dbReference type="AlphaFoldDB" id="A0A081D0W8"/>
<dbReference type="GO" id="GO:0000271">
    <property type="term" value="P:polysaccharide biosynthetic process"/>
    <property type="evidence" value="ECO:0007669"/>
    <property type="project" value="InterPro"/>
</dbReference>
<dbReference type="Pfam" id="PF00483">
    <property type="entry name" value="NTP_transferase"/>
    <property type="match status" value="1"/>
</dbReference>
<keyword evidence="3 12" id="KW-0808">Transferase</keyword>
<dbReference type="PANTHER" id="PTHR46390:SF1">
    <property type="entry name" value="MANNOSE-1-PHOSPHATE GUANYLYLTRANSFERASE"/>
    <property type="match status" value="1"/>
</dbReference>
<dbReference type="Gene3D" id="3.90.550.10">
    <property type="entry name" value="Spore Coat Polysaccharide Biosynthesis Protein SpsA, Chain A"/>
    <property type="match status" value="1"/>
</dbReference>
<feature type="domain" description="Mannose-6-phosphate isomerase type II C-terminal" evidence="10">
    <location>
        <begin position="358"/>
        <end position="457"/>
    </location>
</feature>
<dbReference type="GO" id="GO:0016853">
    <property type="term" value="F:isomerase activity"/>
    <property type="evidence" value="ECO:0007669"/>
    <property type="project" value="UniProtKB-KW"/>
</dbReference>
<dbReference type="PANTHER" id="PTHR46390">
    <property type="entry name" value="MANNOSE-1-PHOSPHATE GUANYLYLTRANSFERASE"/>
    <property type="match status" value="1"/>
</dbReference>
<dbReference type="EC" id="2.7.7.13" evidence="2"/>
<dbReference type="eggNOG" id="COG0836">
    <property type="taxonomic scope" value="Bacteria"/>
</dbReference>
<accession>A0A081D0W8</accession>
<comment type="caution">
    <text evidence="12">The sequence shown here is derived from an EMBL/GenBank/DDBJ whole genome shotgun (WGS) entry which is preliminary data.</text>
</comment>
<evidence type="ECO:0000256" key="1">
    <source>
        <dbReference type="ARBA" id="ARBA00006115"/>
    </source>
</evidence>
<keyword evidence="12" id="KW-0413">Isomerase</keyword>
<comment type="catalytic activity">
    <reaction evidence="7">
        <text>alpha-D-mannose 1-phosphate + GTP + H(+) = GDP-alpha-D-mannose + diphosphate</text>
        <dbReference type="Rhea" id="RHEA:15229"/>
        <dbReference type="ChEBI" id="CHEBI:15378"/>
        <dbReference type="ChEBI" id="CHEBI:33019"/>
        <dbReference type="ChEBI" id="CHEBI:37565"/>
        <dbReference type="ChEBI" id="CHEBI:57527"/>
        <dbReference type="ChEBI" id="CHEBI:58409"/>
        <dbReference type="EC" id="2.7.7.13"/>
    </reaction>
</comment>
<evidence type="ECO:0000256" key="4">
    <source>
        <dbReference type="ARBA" id="ARBA00022695"/>
    </source>
</evidence>
<dbReference type="Proteomes" id="UP000028701">
    <property type="component" value="Unassembled WGS sequence"/>
</dbReference>
<dbReference type="InterPro" id="IPR051161">
    <property type="entry name" value="Mannose-6P_isomerase_type2"/>
</dbReference>
<feature type="domain" description="MannoseP isomerase/GMP-like beta-helix" evidence="11">
    <location>
        <begin position="300"/>
        <end position="354"/>
    </location>
</feature>
<dbReference type="NCBIfam" id="TIGR01479">
    <property type="entry name" value="GMP_PMI"/>
    <property type="match status" value="1"/>
</dbReference>
<dbReference type="InterPro" id="IPR001538">
    <property type="entry name" value="Man6P_isomerase-2_C"/>
</dbReference>
<protein>
    <recommendedName>
        <fullName evidence="2">mannose-1-phosphate guanylyltransferase</fullName>
        <ecNumber evidence="2">2.7.7.13</ecNumber>
    </recommendedName>
</protein>
<evidence type="ECO:0000259" key="11">
    <source>
        <dbReference type="Pfam" id="PF22640"/>
    </source>
</evidence>
<dbReference type="InterPro" id="IPR029044">
    <property type="entry name" value="Nucleotide-diphossugar_trans"/>
</dbReference>
<dbReference type="GO" id="GO:0005525">
    <property type="term" value="F:GTP binding"/>
    <property type="evidence" value="ECO:0007669"/>
    <property type="project" value="UniProtKB-KW"/>
</dbReference>
<organism evidence="12 13">
    <name type="scientific">Agrobacterium rubi TR3 = NBRC 13261</name>
    <dbReference type="NCBI Taxonomy" id="1368415"/>
    <lineage>
        <taxon>Bacteria</taxon>
        <taxon>Pseudomonadati</taxon>
        <taxon>Pseudomonadota</taxon>
        <taxon>Alphaproteobacteria</taxon>
        <taxon>Hyphomicrobiales</taxon>
        <taxon>Rhizobiaceae</taxon>
        <taxon>Rhizobium/Agrobacterium group</taxon>
        <taxon>Agrobacterium</taxon>
    </lineage>
</organism>
<dbReference type="InterPro" id="IPR011051">
    <property type="entry name" value="RmlC_Cupin_sf"/>
</dbReference>
<evidence type="ECO:0000313" key="12">
    <source>
        <dbReference type="EMBL" id="GAK72564.1"/>
    </source>
</evidence>
<evidence type="ECO:0000256" key="3">
    <source>
        <dbReference type="ARBA" id="ARBA00022679"/>
    </source>
</evidence>
<keyword evidence="5" id="KW-0547">Nucleotide-binding</keyword>
<sequence length="487" mass="52862">MTMKTSKIYPLILCGGSGTRLWPMSREEQPKQFQSIEGKGSMSFFQQTVQRHRGGMFATPIVSVGERHLETASRQLAEIQCKAHIITEPMARNTGPAVLAASMYVAGAEPDSVLVVLPSDHVIQGDLNGIVKSMHQAALDGLIVTFGIRPTFAETGYGYIMDGGVFDNYPGLHRVERFIEKPELSVAHSLFETGSAYWASGISMFRADKLVSEYRLHDPATYEALQTSLNDAQPLSSNRGIALSAKSFVKALSLPTEKAIFERTTDIALAPADIKWDDVGAWNSLHSIGQKCENGNVISGDVVMHDTQDSLIRGGDRLIAVVGMTDVIVVDTDDAILVASKHRSQDVKKIVEKLVLSKRSEVSTHRNQFMEWGTFKSIHTANGVTMNLLTIAPGKQARILGGSNRSHIVTVLSGTVHLKSGAMGMPVHAGSAEMFLSADYALVSNYSDLPAELIEITCEIKPSIQQLPLPTMPVGALQQALGVEDYV</sequence>
<dbReference type="SUPFAM" id="SSF53448">
    <property type="entry name" value="Nucleotide-diphospho-sugar transferases"/>
    <property type="match status" value="1"/>
</dbReference>
<evidence type="ECO:0000313" key="13">
    <source>
        <dbReference type="Proteomes" id="UP000028701"/>
    </source>
</evidence>
<reference evidence="12 13" key="1">
    <citation type="submission" date="2014-08" db="EMBL/GenBank/DDBJ databases">
        <title>Whole genome shotgun sequence of Rhizobium rubi NBRC 13261.</title>
        <authorList>
            <person name="Katano-Makiyama Y."/>
            <person name="Hosoyama A."/>
            <person name="Hashimoto M."/>
            <person name="Hosoyama Y."/>
            <person name="Noguchi M."/>
            <person name="Tsuchikane K."/>
            <person name="Uohara A."/>
            <person name="Ohji S."/>
            <person name="Ichikawa N."/>
            <person name="Kimura A."/>
            <person name="Yamazoe A."/>
            <person name="Fujita N."/>
        </authorList>
    </citation>
    <scope>NUCLEOTIDE SEQUENCE [LARGE SCALE GENOMIC DNA]</scope>
    <source>
        <strain evidence="12 13">NBRC 13261</strain>
    </source>
</reference>
<keyword evidence="4 12" id="KW-0548">Nucleotidyltransferase</keyword>
<dbReference type="GO" id="GO:0009298">
    <property type="term" value="P:GDP-mannose biosynthetic process"/>
    <property type="evidence" value="ECO:0007669"/>
    <property type="project" value="TreeGrafter"/>
</dbReference>
<dbReference type="CDD" id="cd02509">
    <property type="entry name" value="GDP-M1P_Guanylyltransferase"/>
    <property type="match status" value="1"/>
</dbReference>
<dbReference type="InterPro" id="IPR049577">
    <property type="entry name" value="GMPP_N"/>
</dbReference>
<evidence type="ECO:0000256" key="7">
    <source>
        <dbReference type="ARBA" id="ARBA00047343"/>
    </source>
</evidence>
<evidence type="ECO:0000259" key="9">
    <source>
        <dbReference type="Pfam" id="PF00483"/>
    </source>
</evidence>
<dbReference type="Pfam" id="PF22640">
    <property type="entry name" value="ManC_GMP_beta-helix"/>
    <property type="match status" value="1"/>
</dbReference>
<evidence type="ECO:0000259" key="10">
    <source>
        <dbReference type="Pfam" id="PF01050"/>
    </source>
</evidence>
<dbReference type="InterPro" id="IPR054566">
    <property type="entry name" value="ManC/GMP-like_b-helix"/>
</dbReference>
<dbReference type="SUPFAM" id="SSF51182">
    <property type="entry name" value="RmlC-like cupins"/>
    <property type="match status" value="1"/>
</dbReference>
<dbReference type="OrthoDB" id="9806359at2"/>
<dbReference type="InterPro" id="IPR005835">
    <property type="entry name" value="NTP_transferase_dom"/>
</dbReference>
<dbReference type="Pfam" id="PF01050">
    <property type="entry name" value="MannoseP_isomer"/>
    <property type="match status" value="1"/>
</dbReference>
<evidence type="ECO:0000256" key="2">
    <source>
        <dbReference type="ARBA" id="ARBA00012387"/>
    </source>
</evidence>
<name>A0A081D0W8_9HYPH</name>
<dbReference type="GO" id="GO:0004475">
    <property type="term" value="F:mannose-1-phosphate guanylyltransferase (GTP) activity"/>
    <property type="evidence" value="ECO:0007669"/>
    <property type="project" value="UniProtKB-EC"/>
</dbReference>
<evidence type="ECO:0000256" key="5">
    <source>
        <dbReference type="ARBA" id="ARBA00022741"/>
    </source>
</evidence>
<dbReference type="InterPro" id="IPR006375">
    <property type="entry name" value="Man1P_GuaTrfase/Man6P_Isoase"/>
</dbReference>
<evidence type="ECO:0000256" key="6">
    <source>
        <dbReference type="ARBA" id="ARBA00023134"/>
    </source>
</evidence>
<dbReference type="EMBL" id="BBJU01000026">
    <property type="protein sequence ID" value="GAK72564.1"/>
    <property type="molecule type" value="Genomic_DNA"/>
</dbReference>
<comment type="similarity">
    <text evidence="1 8">Belongs to the mannose-6-phosphate isomerase type 2 family.</text>
</comment>
<gene>
    <name evidence="12" type="ORF">RRU01S_26_00910</name>
</gene>
<proteinExistence type="inferred from homology"/>
<evidence type="ECO:0000256" key="8">
    <source>
        <dbReference type="RuleBase" id="RU004190"/>
    </source>
</evidence>
<keyword evidence="6" id="KW-0342">GTP-binding</keyword>